<dbReference type="EMBL" id="NRRE01000008">
    <property type="protein sequence ID" value="MBK1695917.1"/>
    <property type="molecule type" value="Genomic_DNA"/>
</dbReference>
<dbReference type="PANTHER" id="PTHR35175">
    <property type="entry name" value="DUF1289 DOMAIN-CONTAINING PROTEIN"/>
    <property type="match status" value="1"/>
</dbReference>
<sequence>MRERTFDTTVASPCIAVCQLGPDDLCVGCLRSIDEIRDWPIMTADEKRTVLDRIDARKTD</sequence>
<protein>
    <submittedName>
        <fullName evidence="1">DUF1289 domain-containing protein</fullName>
    </submittedName>
</protein>
<dbReference type="Pfam" id="PF06945">
    <property type="entry name" value="DUF1289"/>
    <property type="match status" value="1"/>
</dbReference>
<evidence type="ECO:0000313" key="2">
    <source>
        <dbReference type="Proteomes" id="UP000778970"/>
    </source>
</evidence>
<dbReference type="Proteomes" id="UP000778970">
    <property type="component" value="Unassembled WGS sequence"/>
</dbReference>
<organism evidence="1 2">
    <name type="scientific">Rhodovibrio salinarum</name>
    <dbReference type="NCBI Taxonomy" id="1087"/>
    <lineage>
        <taxon>Bacteria</taxon>
        <taxon>Pseudomonadati</taxon>
        <taxon>Pseudomonadota</taxon>
        <taxon>Alphaproteobacteria</taxon>
        <taxon>Rhodospirillales</taxon>
        <taxon>Rhodovibrionaceae</taxon>
        <taxon>Rhodovibrio</taxon>
    </lineage>
</organism>
<dbReference type="InterPro" id="IPR010710">
    <property type="entry name" value="DUF1289"/>
</dbReference>
<comment type="caution">
    <text evidence="1">The sequence shown here is derived from an EMBL/GenBank/DDBJ whole genome shotgun (WGS) entry which is preliminary data.</text>
</comment>
<evidence type="ECO:0000313" key="1">
    <source>
        <dbReference type="EMBL" id="MBK1695917.1"/>
    </source>
</evidence>
<dbReference type="PANTHER" id="PTHR35175:SF2">
    <property type="entry name" value="DUF1289 DOMAIN-CONTAINING PROTEIN"/>
    <property type="match status" value="1"/>
</dbReference>
<dbReference type="AlphaFoldDB" id="A0A934QF19"/>
<keyword evidence="2" id="KW-1185">Reference proteome</keyword>
<reference evidence="1" key="1">
    <citation type="submission" date="2017-08" db="EMBL/GenBank/DDBJ databases">
        <authorList>
            <person name="Imhoff J.F."/>
            <person name="Rahn T."/>
            <person name="Kuenzel S."/>
            <person name="Neulinger S.C."/>
        </authorList>
    </citation>
    <scope>NUCLEOTIDE SEQUENCE</scope>
    <source>
        <strain evidence="1">DSM 9154</strain>
    </source>
</reference>
<accession>A0A934QF19</accession>
<reference evidence="1" key="2">
    <citation type="journal article" date="2020" name="Microorganisms">
        <title>Osmotic Adaptation and Compatible Solute Biosynthesis of Phototrophic Bacteria as Revealed from Genome Analyses.</title>
        <authorList>
            <person name="Imhoff J.F."/>
            <person name="Rahn T."/>
            <person name="Kunzel S."/>
            <person name="Keller A."/>
            <person name="Neulinger S.C."/>
        </authorList>
    </citation>
    <scope>NUCLEOTIDE SEQUENCE</scope>
    <source>
        <strain evidence="1">DSM 9154</strain>
    </source>
</reference>
<proteinExistence type="predicted"/>
<gene>
    <name evidence="1" type="ORF">CKO21_01475</name>
</gene>
<name>A0A934QF19_9PROT</name>